<dbReference type="EMBL" id="JAVIFY010000009">
    <property type="protein sequence ID" value="MDQ9092521.1"/>
    <property type="molecule type" value="Genomic_DNA"/>
</dbReference>
<name>A0ABU1BFK2_PSEHA</name>
<reference evidence="2 3" key="1">
    <citation type="submission" date="2023-08" db="EMBL/GenBank/DDBJ databases">
        <title>Pseudoalteromonas haloplanktis LL1 genome.</title>
        <authorList>
            <person name="Wu S."/>
        </authorList>
    </citation>
    <scope>NUCLEOTIDE SEQUENCE [LARGE SCALE GENOMIC DNA]</scope>
    <source>
        <strain evidence="2 3">LL1</strain>
    </source>
</reference>
<gene>
    <name evidence="2" type="ORF">RC083_13070</name>
</gene>
<evidence type="ECO:0000256" key="1">
    <source>
        <dbReference type="SAM" id="Phobius"/>
    </source>
</evidence>
<accession>A0ABU1BFK2</accession>
<keyword evidence="3" id="KW-1185">Reference proteome</keyword>
<feature type="transmembrane region" description="Helical" evidence="1">
    <location>
        <begin position="6"/>
        <end position="24"/>
    </location>
</feature>
<keyword evidence="1" id="KW-0472">Membrane</keyword>
<proteinExistence type="predicted"/>
<comment type="caution">
    <text evidence="2">The sequence shown here is derived from an EMBL/GenBank/DDBJ whole genome shotgun (WGS) entry which is preliminary data.</text>
</comment>
<sequence>MFKNNYMAWGISIGLHVVIIYLVLRQTVDIAAPSTEKAMQAYVVVDLAAMPAIERSTAEMTAPAMQIEPDEVVQSIEQPEIHQSKNNAKLPVDEPAIISKKNPQTEPSASSPKVELSAVEVLADKQKLGGDQQGTEQPFKKLNPYAPIPLVTAANEARNSFDYSQSAIPQSADEKLRLTVPKAHSTSYKSDVVWQSTDGSKRMKMYQGMCYDIDFNGVMGKAGLPQGSPRPCKDNDAILFDKIMDKWNSKKPID</sequence>
<evidence type="ECO:0000313" key="3">
    <source>
        <dbReference type="Proteomes" id="UP001226574"/>
    </source>
</evidence>
<dbReference type="RefSeq" id="WP_309039224.1">
    <property type="nucleotide sequence ID" value="NZ_JAVIFY010000009.1"/>
</dbReference>
<protein>
    <submittedName>
        <fullName evidence="2">Uncharacterized protein</fullName>
    </submittedName>
</protein>
<dbReference type="Proteomes" id="UP001226574">
    <property type="component" value="Unassembled WGS sequence"/>
</dbReference>
<evidence type="ECO:0000313" key="2">
    <source>
        <dbReference type="EMBL" id="MDQ9092521.1"/>
    </source>
</evidence>
<organism evidence="2 3">
    <name type="scientific">Pseudoalteromonas haloplanktis</name>
    <name type="common">Alteromonas haloplanktis</name>
    <dbReference type="NCBI Taxonomy" id="228"/>
    <lineage>
        <taxon>Bacteria</taxon>
        <taxon>Pseudomonadati</taxon>
        <taxon>Pseudomonadota</taxon>
        <taxon>Gammaproteobacteria</taxon>
        <taxon>Alteromonadales</taxon>
        <taxon>Pseudoalteromonadaceae</taxon>
        <taxon>Pseudoalteromonas</taxon>
    </lineage>
</organism>
<keyword evidence="1" id="KW-1133">Transmembrane helix</keyword>
<keyword evidence="1" id="KW-0812">Transmembrane</keyword>